<dbReference type="EMBL" id="UHIV01000001">
    <property type="protein sequence ID" value="SUP52673.1"/>
    <property type="molecule type" value="Genomic_DNA"/>
</dbReference>
<protein>
    <submittedName>
        <fullName evidence="1">Uncharacterized protein</fullName>
    </submittedName>
</protein>
<proteinExistence type="predicted"/>
<gene>
    <name evidence="1" type="ORF">NCTC13645_00572</name>
</gene>
<evidence type="ECO:0000313" key="1">
    <source>
        <dbReference type="EMBL" id="SUP52673.1"/>
    </source>
</evidence>
<organism evidence="1 2">
    <name type="scientific">Weissella viridescens</name>
    <name type="common">Lactobacillus viridescens</name>
    <dbReference type="NCBI Taxonomy" id="1629"/>
    <lineage>
        <taxon>Bacteria</taxon>
        <taxon>Bacillati</taxon>
        <taxon>Bacillota</taxon>
        <taxon>Bacilli</taxon>
        <taxon>Lactobacillales</taxon>
        <taxon>Lactobacillaceae</taxon>
        <taxon>Weissella</taxon>
    </lineage>
</organism>
<dbReference type="AlphaFoldDB" id="A0A380NXQ0"/>
<accession>A0A380NXQ0</accession>
<reference evidence="1 2" key="1">
    <citation type="submission" date="2018-06" db="EMBL/GenBank/DDBJ databases">
        <authorList>
            <consortium name="Pathogen Informatics"/>
            <person name="Doyle S."/>
        </authorList>
    </citation>
    <scope>NUCLEOTIDE SEQUENCE [LARGE SCALE GENOMIC DNA]</scope>
    <source>
        <strain evidence="1 2">NCTC13645</strain>
    </source>
</reference>
<name>A0A380NXQ0_WEIVI</name>
<evidence type="ECO:0000313" key="2">
    <source>
        <dbReference type="Proteomes" id="UP000254621"/>
    </source>
</evidence>
<dbReference type="Proteomes" id="UP000254621">
    <property type="component" value="Unassembled WGS sequence"/>
</dbReference>
<sequence>MESRLQIMIFKSRNYNEIVEELGSDIKVFPGAEVKLKGVHLLVIAAPEDAEYLSEGLVKLKQIKI</sequence>